<name>A0A9D2ZTU7_9BACT</name>
<dbReference type="NCBIfam" id="NF005501">
    <property type="entry name" value="PRK07116.1"/>
    <property type="match status" value="1"/>
</dbReference>
<dbReference type="PANTHER" id="PTHR39201">
    <property type="entry name" value="EXPORTED PROTEIN-RELATED"/>
    <property type="match status" value="1"/>
</dbReference>
<keyword evidence="1" id="KW-0732">Signal</keyword>
<feature type="domain" description="Flavodoxin-like" evidence="2">
    <location>
        <begin position="34"/>
        <end position="184"/>
    </location>
</feature>
<feature type="signal peptide" evidence="1">
    <location>
        <begin position="1"/>
        <end position="23"/>
    </location>
</feature>
<feature type="chain" id="PRO_5038601609" evidence="1">
    <location>
        <begin position="24"/>
        <end position="186"/>
    </location>
</feature>
<dbReference type="InterPro" id="IPR029039">
    <property type="entry name" value="Flavoprotein-like_sf"/>
</dbReference>
<evidence type="ECO:0000256" key="1">
    <source>
        <dbReference type="SAM" id="SignalP"/>
    </source>
</evidence>
<evidence type="ECO:0000313" key="3">
    <source>
        <dbReference type="EMBL" id="HJD52685.1"/>
    </source>
</evidence>
<dbReference type="Proteomes" id="UP000787625">
    <property type="component" value="Unassembled WGS sequence"/>
</dbReference>
<evidence type="ECO:0000313" key="4">
    <source>
        <dbReference type="Proteomes" id="UP000787625"/>
    </source>
</evidence>
<sequence length="186" mass="19575">MKRTLMAAAASLLLATTACSQHAARTDANESDGIAVAYFSATGTTERVAKEIASVTGGRLIAIKPAQPYTAADLDWHDSTSRSSVEMNDPKARPAIATDSAGLDGCDTLLLGYPIWWNQAPRVVNTFIESADLTGVVVIPFATSGGSGIANSVDGLRTAYPGIDIRDGHLLNGRITRETITNLLKD</sequence>
<comment type="caution">
    <text evidence="3">The sequence shown here is derived from an EMBL/GenBank/DDBJ whole genome shotgun (WGS) entry which is preliminary data.</text>
</comment>
<reference evidence="3" key="2">
    <citation type="submission" date="2021-04" db="EMBL/GenBank/DDBJ databases">
        <authorList>
            <person name="Gilroy R."/>
        </authorList>
    </citation>
    <scope>NUCLEOTIDE SEQUENCE</scope>
    <source>
        <strain evidence="3">MalCec1-1739</strain>
    </source>
</reference>
<protein>
    <submittedName>
        <fullName evidence="3">Flavodoxin</fullName>
    </submittedName>
</protein>
<proteinExistence type="predicted"/>
<dbReference type="PANTHER" id="PTHR39201:SF1">
    <property type="entry name" value="FLAVODOXIN-LIKE DOMAIN-CONTAINING PROTEIN"/>
    <property type="match status" value="1"/>
</dbReference>
<reference evidence="3" key="1">
    <citation type="journal article" date="2021" name="PeerJ">
        <title>Extensive microbial diversity within the chicken gut microbiome revealed by metagenomics and culture.</title>
        <authorList>
            <person name="Gilroy R."/>
            <person name="Ravi A."/>
            <person name="Getino M."/>
            <person name="Pursley I."/>
            <person name="Horton D.L."/>
            <person name="Alikhan N.F."/>
            <person name="Baker D."/>
            <person name="Gharbi K."/>
            <person name="Hall N."/>
            <person name="Watson M."/>
            <person name="Adriaenssens E.M."/>
            <person name="Foster-Nyarko E."/>
            <person name="Jarju S."/>
            <person name="Secka A."/>
            <person name="Antonio M."/>
            <person name="Oren A."/>
            <person name="Chaudhuri R.R."/>
            <person name="La Ragione R."/>
            <person name="Hildebrand F."/>
            <person name="Pallen M.J."/>
        </authorList>
    </citation>
    <scope>NUCLEOTIDE SEQUENCE</scope>
    <source>
        <strain evidence="3">MalCec1-1739</strain>
    </source>
</reference>
<dbReference type="Pfam" id="PF12682">
    <property type="entry name" value="Flavodoxin_4"/>
    <property type="match status" value="1"/>
</dbReference>
<dbReference type="GO" id="GO:0010181">
    <property type="term" value="F:FMN binding"/>
    <property type="evidence" value="ECO:0007669"/>
    <property type="project" value="InterPro"/>
</dbReference>
<dbReference type="PROSITE" id="PS51257">
    <property type="entry name" value="PROKAR_LIPOPROTEIN"/>
    <property type="match status" value="1"/>
</dbReference>
<dbReference type="Gene3D" id="3.40.50.360">
    <property type="match status" value="1"/>
</dbReference>
<dbReference type="SUPFAM" id="SSF52218">
    <property type="entry name" value="Flavoproteins"/>
    <property type="match status" value="1"/>
</dbReference>
<gene>
    <name evidence="3" type="ORF">IAA93_03025</name>
</gene>
<accession>A0A9D2ZTU7</accession>
<dbReference type="InterPro" id="IPR008254">
    <property type="entry name" value="Flavodoxin/NO_synth"/>
</dbReference>
<dbReference type="AlphaFoldDB" id="A0A9D2ZTU7"/>
<organism evidence="3 4">
    <name type="scientific">Candidatus Avibacteroides avistercoris</name>
    <dbReference type="NCBI Taxonomy" id="2840690"/>
    <lineage>
        <taxon>Bacteria</taxon>
        <taxon>Pseudomonadati</taxon>
        <taxon>Bacteroidota</taxon>
        <taxon>Bacteroidia</taxon>
        <taxon>Bacteroidales</taxon>
        <taxon>Bacteroidaceae</taxon>
        <taxon>Bacteroidaceae incertae sedis</taxon>
        <taxon>Candidatus Avibacteroides</taxon>
    </lineage>
</organism>
<evidence type="ECO:0000259" key="2">
    <source>
        <dbReference type="Pfam" id="PF12682"/>
    </source>
</evidence>
<dbReference type="EMBL" id="DWUP01000062">
    <property type="protein sequence ID" value="HJD52685.1"/>
    <property type="molecule type" value="Genomic_DNA"/>
</dbReference>